<proteinExistence type="predicted"/>
<evidence type="ECO:0000313" key="2">
    <source>
        <dbReference type="Proteomes" id="UP001054837"/>
    </source>
</evidence>
<gene>
    <name evidence="1" type="ORF">CDAR_487141</name>
</gene>
<protein>
    <submittedName>
        <fullName evidence="1">Uncharacterized protein</fullName>
    </submittedName>
</protein>
<sequence>MFPGGNTAMNLATKTNVSHLCINGIGANSPANELLWHKEVQMFSINSSTSSYVNFCLSLLHKNRRRCALSASLPPTTPYPLLMGRGEGWKRNRS</sequence>
<accession>A0AAV4TXV1</accession>
<comment type="caution">
    <text evidence="1">The sequence shown here is derived from an EMBL/GenBank/DDBJ whole genome shotgun (WGS) entry which is preliminary data.</text>
</comment>
<dbReference type="EMBL" id="BPLQ01010379">
    <property type="protein sequence ID" value="GIY50351.1"/>
    <property type="molecule type" value="Genomic_DNA"/>
</dbReference>
<reference evidence="1 2" key="1">
    <citation type="submission" date="2021-06" db="EMBL/GenBank/DDBJ databases">
        <title>Caerostris darwini draft genome.</title>
        <authorList>
            <person name="Kono N."/>
            <person name="Arakawa K."/>
        </authorList>
    </citation>
    <scope>NUCLEOTIDE SEQUENCE [LARGE SCALE GENOMIC DNA]</scope>
</reference>
<dbReference type="AlphaFoldDB" id="A0AAV4TXV1"/>
<evidence type="ECO:0000313" key="1">
    <source>
        <dbReference type="EMBL" id="GIY50351.1"/>
    </source>
</evidence>
<name>A0AAV4TXV1_9ARAC</name>
<dbReference type="Proteomes" id="UP001054837">
    <property type="component" value="Unassembled WGS sequence"/>
</dbReference>
<organism evidence="1 2">
    <name type="scientific">Caerostris darwini</name>
    <dbReference type="NCBI Taxonomy" id="1538125"/>
    <lineage>
        <taxon>Eukaryota</taxon>
        <taxon>Metazoa</taxon>
        <taxon>Ecdysozoa</taxon>
        <taxon>Arthropoda</taxon>
        <taxon>Chelicerata</taxon>
        <taxon>Arachnida</taxon>
        <taxon>Araneae</taxon>
        <taxon>Araneomorphae</taxon>
        <taxon>Entelegynae</taxon>
        <taxon>Araneoidea</taxon>
        <taxon>Araneidae</taxon>
        <taxon>Caerostris</taxon>
    </lineage>
</organism>
<keyword evidence="2" id="KW-1185">Reference proteome</keyword>